<feature type="transmembrane region" description="Helical" evidence="1">
    <location>
        <begin position="112"/>
        <end position="133"/>
    </location>
</feature>
<feature type="transmembrane region" description="Helical" evidence="1">
    <location>
        <begin position="154"/>
        <end position="175"/>
    </location>
</feature>
<feature type="transmembrane region" description="Helical" evidence="1">
    <location>
        <begin position="12"/>
        <end position="42"/>
    </location>
</feature>
<sequence>MRRFALGYEYLARIVLMILVVNIAIIVHTLFGLVIGGFFPSISAAYSTYRRWILSIDDRSWSISKTWKVFFQEWKSDFVGANVFGWVQFLIWAALLWEYWFVQHNNLGRMGFAVSGILLLINIIYMLFILESWAIRSHFNERVGWIIRTTFTMLLVRPMCTFFVLVVALLVGVAYYKWPGLMMACGISIPIFTTMMCIYSWGKLPSMDIHQIEPLEEDLKKRHHAHDDDQQ</sequence>
<evidence type="ECO:0000313" key="4">
    <source>
        <dbReference type="EMBL" id="XDS51449.1"/>
    </source>
</evidence>
<dbReference type="KEGG" id="bfk:QN062_04595"/>
<dbReference type="EMBL" id="CP129675">
    <property type="protein sequence ID" value="XDS46913.1"/>
    <property type="molecule type" value="Genomic_DNA"/>
</dbReference>
<feature type="transmembrane region" description="Helical" evidence="1">
    <location>
        <begin position="181"/>
        <end position="201"/>
    </location>
</feature>
<gene>
    <name evidence="4" type="ORF">QN062_04595</name>
    <name evidence="3" type="ORF">QN216_08610</name>
    <name evidence="2" type="ORF">QN217_01855</name>
</gene>
<name>A0AB39URB3_9BIFI</name>
<evidence type="ECO:0000313" key="2">
    <source>
        <dbReference type="EMBL" id="XDS46913.1"/>
    </source>
</evidence>
<dbReference type="AlphaFoldDB" id="A0AB39URB3"/>
<dbReference type="InterPro" id="IPR006938">
    <property type="entry name" value="DUF624"/>
</dbReference>
<protein>
    <submittedName>
        <fullName evidence="4">YesL family protein</fullName>
    </submittedName>
</protein>
<proteinExistence type="predicted"/>
<keyword evidence="1" id="KW-1133">Transmembrane helix</keyword>
<keyword evidence="1" id="KW-0472">Membrane</keyword>
<organism evidence="4">
    <name type="scientific">Bifidobacterium fermentum</name>
    <dbReference type="NCBI Taxonomy" id="3059035"/>
    <lineage>
        <taxon>Bacteria</taxon>
        <taxon>Bacillati</taxon>
        <taxon>Actinomycetota</taxon>
        <taxon>Actinomycetes</taxon>
        <taxon>Bifidobacteriales</taxon>
        <taxon>Bifidobacteriaceae</taxon>
        <taxon>Bifidobacterium</taxon>
    </lineage>
</organism>
<reference evidence="4" key="1">
    <citation type="submission" date="2023-07" db="EMBL/GenBank/DDBJ databases">
        <title>Bifidobacterium aquikefiriaerophilum sp. nov. and Bifidobacterium eccum sp. nov., isolated from water kefir.</title>
        <authorList>
            <person name="Breselge S."/>
            <person name="Bellassi P."/>
            <person name="Barcenilla C."/>
            <person name="Alvarez-Ordonez A."/>
            <person name="Morelli L."/>
            <person name="Cotter P.D."/>
        </authorList>
    </citation>
    <scope>NUCLEOTIDE SEQUENCE</scope>
    <source>
        <strain evidence="4">WK012_4_13</strain>
        <strain evidence="3">WK013_4_14</strain>
        <strain evidence="2">WK048_4_13</strain>
    </source>
</reference>
<dbReference type="RefSeq" id="WP_369342412.1">
    <property type="nucleotide sequence ID" value="NZ_CP129675.1"/>
</dbReference>
<feature type="transmembrane region" description="Helical" evidence="1">
    <location>
        <begin position="78"/>
        <end position="100"/>
    </location>
</feature>
<keyword evidence="1" id="KW-0812">Transmembrane</keyword>
<dbReference type="Pfam" id="PF04854">
    <property type="entry name" value="DUF624"/>
    <property type="match status" value="1"/>
</dbReference>
<dbReference type="EMBL" id="CP129682">
    <property type="protein sequence ID" value="XDS48380.1"/>
    <property type="molecule type" value="Genomic_DNA"/>
</dbReference>
<accession>A0AB39URB3</accession>
<evidence type="ECO:0000313" key="3">
    <source>
        <dbReference type="EMBL" id="XDS48380.1"/>
    </source>
</evidence>
<dbReference type="EMBL" id="CP129683">
    <property type="protein sequence ID" value="XDS51449.1"/>
    <property type="molecule type" value="Genomic_DNA"/>
</dbReference>
<evidence type="ECO:0000256" key="1">
    <source>
        <dbReference type="SAM" id="Phobius"/>
    </source>
</evidence>